<comment type="caution">
    <text evidence="2">The sequence shown here is derived from an EMBL/GenBank/DDBJ whole genome shotgun (WGS) entry which is preliminary data.</text>
</comment>
<evidence type="ECO:0000313" key="2">
    <source>
        <dbReference type="EMBL" id="KAL1632192.1"/>
    </source>
</evidence>
<organism evidence="2 3">
    <name type="scientific">Neofusicoccum ribis</name>
    <dbReference type="NCBI Taxonomy" id="45134"/>
    <lineage>
        <taxon>Eukaryota</taxon>
        <taxon>Fungi</taxon>
        <taxon>Dikarya</taxon>
        <taxon>Ascomycota</taxon>
        <taxon>Pezizomycotina</taxon>
        <taxon>Dothideomycetes</taxon>
        <taxon>Dothideomycetes incertae sedis</taxon>
        <taxon>Botryosphaeriales</taxon>
        <taxon>Botryosphaeriaceae</taxon>
        <taxon>Neofusicoccum</taxon>
    </lineage>
</organism>
<evidence type="ECO:0000256" key="1">
    <source>
        <dbReference type="SAM" id="Phobius"/>
    </source>
</evidence>
<sequence>MIDLSLYTGDTDGEGQNEAAPLGLRSSAFNQPYAFYQIFSLELSSMPTSLFVLPQLPEWTRQLANVLPLAVFVEFIDVSLKLHVFELDGLIPLWSWPITPKDARILLSNKDTSAACCLDRPESGRKALQCIDGRYGDYYQSNASATVRLCVSTLGVDQKIRNESRNLLHNKARMQRLDFLHISQVQVSSGSKVRKALFGQQSVRYCLVSSLGWLLWIAVTCFSFLGGVYFAAAYLVLMPLSGVMAFLTHGGEARTLDCRTSEFTRLVLAADSLNATEWWSFYGGSRSLNSLLRRPLYREAGLALSRPVRLVMQTLILGQWVLAIASCAKQDWNALVIAFWVFWCAFSSEYGYAAEHSIKDWLKYSCNVRLRRIQASFSSRKAMLGALVYLNPDTVGRRLQWINHIFEDGSERREWETALLDFIETGSCNDDTLRDKPCWGWIEEGVEMGRKIAAALQDSEKSYLSLA</sequence>
<proteinExistence type="predicted"/>
<dbReference type="Proteomes" id="UP001521116">
    <property type="component" value="Unassembled WGS sequence"/>
</dbReference>
<protein>
    <submittedName>
        <fullName evidence="2">Uncharacterized protein</fullName>
    </submittedName>
</protein>
<keyword evidence="3" id="KW-1185">Reference proteome</keyword>
<feature type="transmembrane region" description="Helical" evidence="1">
    <location>
        <begin position="213"/>
        <end position="237"/>
    </location>
</feature>
<evidence type="ECO:0000313" key="3">
    <source>
        <dbReference type="Proteomes" id="UP001521116"/>
    </source>
</evidence>
<gene>
    <name evidence="2" type="ORF">SLS56_003926</name>
</gene>
<reference evidence="2 3" key="1">
    <citation type="submission" date="2024-02" db="EMBL/GenBank/DDBJ databases">
        <title>De novo assembly and annotation of 12 fungi associated with fruit tree decline syndrome in Ontario, Canada.</title>
        <authorList>
            <person name="Sulman M."/>
            <person name="Ellouze W."/>
            <person name="Ilyukhin E."/>
        </authorList>
    </citation>
    <scope>NUCLEOTIDE SEQUENCE [LARGE SCALE GENOMIC DNA]</scope>
    <source>
        <strain evidence="2 3">M1-105</strain>
    </source>
</reference>
<keyword evidence="1" id="KW-1133">Transmembrane helix</keyword>
<name>A0ABR3SYM9_9PEZI</name>
<keyword evidence="1" id="KW-0472">Membrane</keyword>
<dbReference type="EMBL" id="JAJVDC020000033">
    <property type="protein sequence ID" value="KAL1632192.1"/>
    <property type="molecule type" value="Genomic_DNA"/>
</dbReference>
<keyword evidence="1" id="KW-0812">Transmembrane</keyword>
<accession>A0ABR3SYM9</accession>